<name>A0A6J6DGS5_9ZZZZ</name>
<dbReference type="InterPro" id="IPR046612">
    <property type="entry name" value="DUF6671"/>
</dbReference>
<reference evidence="2" key="1">
    <citation type="submission" date="2020-05" db="EMBL/GenBank/DDBJ databases">
        <authorList>
            <person name="Chiriac C."/>
            <person name="Salcher M."/>
            <person name="Ghai R."/>
            <person name="Kavagutti S V."/>
        </authorList>
    </citation>
    <scope>NUCLEOTIDE SEQUENCE</scope>
</reference>
<evidence type="ECO:0000313" key="2">
    <source>
        <dbReference type="EMBL" id="CAB4560588.1"/>
    </source>
</evidence>
<gene>
    <name evidence="2" type="ORF">UFOPK1561_00879</name>
</gene>
<feature type="domain" description="DUF6671" evidence="1">
    <location>
        <begin position="69"/>
        <end position="267"/>
    </location>
</feature>
<organism evidence="2">
    <name type="scientific">freshwater metagenome</name>
    <dbReference type="NCBI Taxonomy" id="449393"/>
    <lineage>
        <taxon>unclassified sequences</taxon>
        <taxon>metagenomes</taxon>
        <taxon>ecological metagenomes</taxon>
    </lineage>
</organism>
<protein>
    <submittedName>
        <fullName evidence="2">Unannotated protein</fullName>
    </submittedName>
</protein>
<dbReference type="Pfam" id="PF20376">
    <property type="entry name" value="DUF6671"/>
    <property type="match status" value="1"/>
</dbReference>
<dbReference type="EMBL" id="CAEZSZ010000127">
    <property type="protein sequence ID" value="CAB4560588.1"/>
    <property type="molecule type" value="Genomic_DNA"/>
</dbReference>
<dbReference type="AlphaFoldDB" id="A0A6J6DGS5"/>
<sequence>MSNSAQQHPYFRKEILLTTKHNKTALIAPAFHEQLEITVVEHFADTDVLGTFSGEIERTLPAGQSAIAKAKLGLEETGRTIGMASEGTIGADAGIGFMNSDVEILALVDIERGIEILERYRSFDITAAKSIASPGQNLEEFFRLADFPNHRLIVRPSKGVSTKVLKGLATADAVFKAVNICSTESDDALAIIESDLRAMHSPSRQKNIAQAASLLAARVLSQCPDCKSPGWGKVDVEKGLNCSDCDTPSEFAVKRDIYGCVSCPHREPGEQLAKFASPAQCVICNP</sequence>
<accession>A0A6J6DGS5</accession>
<evidence type="ECO:0000259" key="1">
    <source>
        <dbReference type="Pfam" id="PF20376"/>
    </source>
</evidence>
<proteinExistence type="predicted"/>